<reference evidence="1 2" key="1">
    <citation type="submission" date="2024-09" db="EMBL/GenBank/DDBJ databases">
        <title>Chromosome-scale assembly of Riccia fluitans.</title>
        <authorList>
            <person name="Paukszto L."/>
            <person name="Sawicki J."/>
            <person name="Karawczyk K."/>
            <person name="Piernik-Szablinska J."/>
            <person name="Szczecinska M."/>
            <person name="Mazdziarz M."/>
        </authorList>
    </citation>
    <scope>NUCLEOTIDE SEQUENCE [LARGE SCALE GENOMIC DNA]</scope>
    <source>
        <strain evidence="1">Rf_01</strain>
        <tissue evidence="1">Aerial parts of the thallus</tissue>
    </source>
</reference>
<evidence type="ECO:0000313" key="1">
    <source>
        <dbReference type="EMBL" id="KAL2611603.1"/>
    </source>
</evidence>
<protein>
    <submittedName>
        <fullName evidence="1">Uncharacterized protein</fullName>
    </submittedName>
</protein>
<dbReference type="Proteomes" id="UP001605036">
    <property type="component" value="Unassembled WGS sequence"/>
</dbReference>
<dbReference type="AlphaFoldDB" id="A0ABD1XRM5"/>
<accession>A0ABD1XRM5</accession>
<gene>
    <name evidence="1" type="ORF">R1flu_023295</name>
</gene>
<proteinExistence type="predicted"/>
<comment type="caution">
    <text evidence="1">The sequence shown here is derived from an EMBL/GenBank/DDBJ whole genome shotgun (WGS) entry which is preliminary data.</text>
</comment>
<dbReference type="EMBL" id="JBHFFA010000007">
    <property type="protein sequence ID" value="KAL2611603.1"/>
    <property type="molecule type" value="Genomic_DNA"/>
</dbReference>
<evidence type="ECO:0000313" key="2">
    <source>
        <dbReference type="Proteomes" id="UP001605036"/>
    </source>
</evidence>
<keyword evidence="2" id="KW-1185">Reference proteome</keyword>
<name>A0ABD1XRM5_9MARC</name>
<organism evidence="1 2">
    <name type="scientific">Riccia fluitans</name>
    <dbReference type="NCBI Taxonomy" id="41844"/>
    <lineage>
        <taxon>Eukaryota</taxon>
        <taxon>Viridiplantae</taxon>
        <taxon>Streptophyta</taxon>
        <taxon>Embryophyta</taxon>
        <taxon>Marchantiophyta</taxon>
        <taxon>Marchantiopsida</taxon>
        <taxon>Marchantiidae</taxon>
        <taxon>Marchantiales</taxon>
        <taxon>Ricciaceae</taxon>
        <taxon>Riccia</taxon>
    </lineage>
</organism>
<sequence>MRSVLGIIFPGSTTVADMNEEGVGDATILLHGSCQILESGTSDQVYAALAKRNTRIGGIVTRVGEEEESSLILQNGSFALKSAKAREVIRGSPSYDYEAQNDPTEPRSSDVWRIHGAKLNQNKSLIMLLIAADSLSWVRESGCEIAEMGQTFCDLVVNTGHPTDERKIALDM</sequence>